<protein>
    <submittedName>
        <fullName evidence="2">Collagen triple helix repeat</fullName>
    </submittedName>
</protein>
<evidence type="ECO:0000313" key="2">
    <source>
        <dbReference type="EMBL" id="CAB5223140.1"/>
    </source>
</evidence>
<name>A0A6J7WZI1_9CAUD</name>
<dbReference type="InterPro" id="IPR050938">
    <property type="entry name" value="Collagen_Structural_Proteins"/>
</dbReference>
<dbReference type="InterPro" id="IPR008160">
    <property type="entry name" value="Collagen"/>
</dbReference>
<dbReference type="PANTHER" id="PTHR37456:SF6">
    <property type="entry name" value="COLLAGEN ALPHA-1(XXIII) CHAIN-LIKE ISOFORM X2"/>
    <property type="match status" value="1"/>
</dbReference>
<feature type="region of interest" description="Disordered" evidence="1">
    <location>
        <begin position="35"/>
        <end position="81"/>
    </location>
</feature>
<dbReference type="EMBL" id="LR798305">
    <property type="protein sequence ID" value="CAB5223140.1"/>
    <property type="molecule type" value="Genomic_DNA"/>
</dbReference>
<evidence type="ECO:0000256" key="1">
    <source>
        <dbReference type="SAM" id="MobiDB-lite"/>
    </source>
</evidence>
<sequence>MDLKKIILSDVSVEAKVSALAILLNKELPKLTEKVDTVKKLKGEQGDRGPQGDKGDAGKVGKDGVNGKDGKDGVDGKDGADGVDGVSVTDAKVDFDDSLVFTLSNGKTINVGEVKGEKGDKGERGAAGSSGISDGSFTPVYMEANEVFTVTKNKQALFTREIQFEAGAVIAFEQRSVLLEVT</sequence>
<proteinExistence type="predicted"/>
<accession>A0A6J7WZI1</accession>
<reference evidence="2" key="1">
    <citation type="submission" date="2020-05" db="EMBL/GenBank/DDBJ databases">
        <authorList>
            <person name="Chiriac C."/>
            <person name="Salcher M."/>
            <person name="Ghai R."/>
            <person name="Kavagutti S V."/>
        </authorList>
    </citation>
    <scope>NUCLEOTIDE SEQUENCE</scope>
</reference>
<gene>
    <name evidence="2" type="ORF">UFOVP376_57</name>
</gene>
<feature type="compositionally biased region" description="Basic and acidic residues" evidence="1">
    <location>
        <begin position="35"/>
        <end position="80"/>
    </location>
</feature>
<keyword evidence="2" id="KW-0176">Collagen</keyword>
<organism evidence="2">
    <name type="scientific">uncultured Caudovirales phage</name>
    <dbReference type="NCBI Taxonomy" id="2100421"/>
    <lineage>
        <taxon>Viruses</taxon>
        <taxon>Duplodnaviria</taxon>
        <taxon>Heunggongvirae</taxon>
        <taxon>Uroviricota</taxon>
        <taxon>Caudoviricetes</taxon>
        <taxon>Peduoviridae</taxon>
        <taxon>Maltschvirus</taxon>
        <taxon>Maltschvirus maltsch</taxon>
    </lineage>
</organism>
<dbReference type="PANTHER" id="PTHR37456">
    <property type="entry name" value="SI:CH211-266K2.1"/>
    <property type="match status" value="1"/>
</dbReference>
<dbReference type="Pfam" id="PF01391">
    <property type="entry name" value="Collagen"/>
    <property type="match status" value="1"/>
</dbReference>